<comment type="cofactor">
    <cofactor evidence="11">
        <name>Mg(2+)</name>
        <dbReference type="ChEBI" id="CHEBI:18420"/>
    </cofactor>
</comment>
<feature type="binding site" evidence="11">
    <location>
        <position position="157"/>
    </location>
    <ligand>
        <name>Mg(2+)</name>
        <dbReference type="ChEBI" id="CHEBI:18420"/>
    </ligand>
</feature>
<dbReference type="STRING" id="1117379.BABA_09336"/>
<feature type="binding site" evidence="11">
    <location>
        <position position="156"/>
    </location>
    <ligand>
        <name>substrate</name>
    </ligand>
</feature>
<feature type="binding site" evidence="11">
    <location>
        <position position="126"/>
    </location>
    <ligand>
        <name>FMN</name>
        <dbReference type="ChEBI" id="CHEBI:58210"/>
    </ligand>
</feature>
<evidence type="ECO:0000256" key="9">
    <source>
        <dbReference type="ARBA" id="ARBA00023235"/>
    </source>
</evidence>
<keyword evidence="5 11" id="KW-0479">Metal-binding</keyword>
<keyword evidence="9 11" id="KW-0413">Isomerase</keyword>
<evidence type="ECO:0000313" key="13">
    <source>
        <dbReference type="EMBL" id="EKN69618.1"/>
    </source>
</evidence>
<comment type="catalytic activity">
    <reaction evidence="11">
        <text>isopentenyl diphosphate = dimethylallyl diphosphate</text>
        <dbReference type="Rhea" id="RHEA:23284"/>
        <dbReference type="ChEBI" id="CHEBI:57623"/>
        <dbReference type="ChEBI" id="CHEBI:128769"/>
        <dbReference type="EC" id="5.3.3.2"/>
    </reaction>
</comment>
<keyword evidence="7 11" id="KW-0521">NADP</keyword>
<feature type="binding site" evidence="11">
    <location>
        <begin position="66"/>
        <end position="68"/>
    </location>
    <ligand>
        <name>FMN</name>
        <dbReference type="ChEBI" id="CHEBI:58210"/>
    </ligand>
</feature>
<dbReference type="AlphaFoldDB" id="K6DN77"/>
<reference evidence="13 14" key="1">
    <citation type="journal article" date="2012" name="Front. Microbiol.">
        <title>Redundancy and modularity in membrane-associated dissimilatory nitrate reduction in Bacillus.</title>
        <authorList>
            <person name="Heylen K."/>
            <person name="Keltjens J."/>
        </authorList>
    </citation>
    <scope>NUCLEOTIDE SEQUENCE [LARGE SCALE GENOMIC DNA]</scope>
    <source>
        <strain evidence="14">LMG 21833T</strain>
    </source>
</reference>
<dbReference type="CDD" id="cd02811">
    <property type="entry name" value="IDI-2_FMN"/>
    <property type="match status" value="1"/>
</dbReference>
<evidence type="ECO:0000256" key="1">
    <source>
        <dbReference type="ARBA" id="ARBA00001917"/>
    </source>
</evidence>
<keyword evidence="6 11" id="KW-0460">Magnesium</keyword>
<evidence type="ECO:0000256" key="6">
    <source>
        <dbReference type="ARBA" id="ARBA00022842"/>
    </source>
</evidence>
<organism evidence="13 14">
    <name type="scientific">Neobacillus bataviensis LMG 21833</name>
    <dbReference type="NCBI Taxonomy" id="1117379"/>
    <lineage>
        <taxon>Bacteria</taxon>
        <taxon>Bacillati</taxon>
        <taxon>Bacillota</taxon>
        <taxon>Bacilli</taxon>
        <taxon>Bacillales</taxon>
        <taxon>Bacillaceae</taxon>
        <taxon>Neobacillus</taxon>
    </lineage>
</organism>
<dbReference type="NCBIfam" id="TIGR02151">
    <property type="entry name" value="IPP_isom_2"/>
    <property type="match status" value="1"/>
</dbReference>
<accession>K6DN77</accession>
<evidence type="ECO:0000256" key="8">
    <source>
        <dbReference type="ARBA" id="ARBA00023229"/>
    </source>
</evidence>
<evidence type="ECO:0000256" key="11">
    <source>
        <dbReference type="HAMAP-Rule" id="MF_00354"/>
    </source>
</evidence>
<comment type="similarity">
    <text evidence="11">Belongs to the IPP isomerase type 2 family.</text>
</comment>
<comment type="function">
    <text evidence="11">Involved in the biosynthesis of isoprenoids. Catalyzes the 1,3-allylic rearrangement of the homoallylic substrate isopentenyl (IPP) to its allylic isomer, dimethylallyl diphosphate (DMAPP).</text>
</comment>
<dbReference type="GO" id="GO:0005737">
    <property type="term" value="C:cytoplasm"/>
    <property type="evidence" value="ECO:0007669"/>
    <property type="project" value="UniProtKB-SubCell"/>
</dbReference>
<proteinExistence type="inferred from homology"/>
<comment type="subunit">
    <text evidence="10 11">Homooctamer. Dimer of tetramers.</text>
</comment>
<dbReference type="GO" id="GO:0000287">
    <property type="term" value="F:magnesium ion binding"/>
    <property type="evidence" value="ECO:0007669"/>
    <property type="project" value="UniProtKB-UniRule"/>
</dbReference>
<dbReference type="PANTHER" id="PTHR43665">
    <property type="entry name" value="ISOPENTENYL-DIPHOSPHATE DELTA-ISOMERASE"/>
    <property type="match status" value="1"/>
</dbReference>
<evidence type="ECO:0000313" key="14">
    <source>
        <dbReference type="Proteomes" id="UP000006316"/>
    </source>
</evidence>
<dbReference type="SUPFAM" id="SSF51395">
    <property type="entry name" value="FMN-linked oxidoreductases"/>
    <property type="match status" value="1"/>
</dbReference>
<dbReference type="GO" id="GO:0070402">
    <property type="term" value="F:NADPH binding"/>
    <property type="evidence" value="ECO:0007669"/>
    <property type="project" value="UniProtKB-UniRule"/>
</dbReference>
<dbReference type="GO" id="GO:0008299">
    <property type="term" value="P:isoprenoid biosynthetic process"/>
    <property type="evidence" value="ECO:0007669"/>
    <property type="project" value="UniProtKB-UniRule"/>
</dbReference>
<dbReference type="PANTHER" id="PTHR43665:SF1">
    <property type="entry name" value="ISOPENTENYL-DIPHOSPHATE DELTA-ISOMERASE"/>
    <property type="match status" value="1"/>
</dbReference>
<dbReference type="InterPro" id="IPR000262">
    <property type="entry name" value="FMN-dep_DH"/>
</dbReference>
<name>K6DN77_9BACI</name>
<gene>
    <name evidence="11" type="primary">fni</name>
    <name evidence="13" type="ORF">BABA_09336</name>
</gene>
<dbReference type="PIRSF" id="PIRSF003314">
    <property type="entry name" value="IPP_isomerase"/>
    <property type="match status" value="1"/>
</dbReference>
<dbReference type="EC" id="5.3.3.2" evidence="11"/>
<comment type="subcellular location">
    <subcellularLocation>
        <location evidence="11">Cytoplasm</location>
    </subcellularLocation>
</comment>
<evidence type="ECO:0000256" key="3">
    <source>
        <dbReference type="ARBA" id="ARBA00022630"/>
    </source>
</evidence>
<dbReference type="InterPro" id="IPR011179">
    <property type="entry name" value="IPdP_isomerase"/>
</dbReference>
<sequence>MVIFVSRSERKWDHIRFALQNRQNSSSVFDEIKFIHQSLPNISVNDVRLDHSIGELSLSSPIFINAMTGGGGEKTHRINKELAIAAKSTGLAMAVGSQMSALKDKGERYTYEIVRKENPNGIIIANLGSEATVDQAKMAIDMVAANALQIHLNVIQELTMPEGDRDFTDALKRIDNIVNKVDVPVIVKEVGFGVGKETVESLSSVGVAAVDVGGAGGTNFAEIENKRRDRMISFFNEWGIPTPISIMEAANASEKISVIGSGGFNTGLDIAKGIAMGANGIGMAGSFLQILVEQGVEALEEEIESLHKELVLIMTSLGAKTISDLQKAPLIIFGETFHWLNQRGIDTKQYSQRRIE</sequence>
<feature type="binding site" evidence="11">
    <location>
        <begin position="284"/>
        <end position="285"/>
    </location>
    <ligand>
        <name>FMN</name>
        <dbReference type="ChEBI" id="CHEBI:58210"/>
    </ligand>
</feature>
<evidence type="ECO:0000256" key="7">
    <source>
        <dbReference type="ARBA" id="ARBA00022857"/>
    </source>
</evidence>
<dbReference type="HAMAP" id="MF_00354">
    <property type="entry name" value="Idi_2"/>
    <property type="match status" value="1"/>
</dbReference>
<dbReference type="GO" id="GO:0016491">
    <property type="term" value="F:oxidoreductase activity"/>
    <property type="evidence" value="ECO:0007669"/>
    <property type="project" value="InterPro"/>
</dbReference>
<keyword evidence="3 11" id="KW-0285">Flavoprotein</keyword>
<dbReference type="Gene3D" id="3.20.20.70">
    <property type="entry name" value="Aldolase class I"/>
    <property type="match status" value="1"/>
</dbReference>
<feature type="binding site" evidence="11">
    <location>
        <begin position="10"/>
        <end position="11"/>
    </location>
    <ligand>
        <name>substrate</name>
    </ligand>
</feature>
<comment type="caution">
    <text evidence="13">The sequence shown here is derived from an EMBL/GenBank/DDBJ whole genome shotgun (WGS) entry which is preliminary data.</text>
</comment>
<feature type="binding site" evidence="11">
    <location>
        <position position="97"/>
    </location>
    <ligand>
        <name>FMN</name>
        <dbReference type="ChEBI" id="CHEBI:58210"/>
    </ligand>
</feature>
<dbReference type="Proteomes" id="UP000006316">
    <property type="component" value="Unassembled WGS sequence"/>
</dbReference>
<keyword evidence="14" id="KW-1185">Reference proteome</keyword>
<evidence type="ECO:0000259" key="12">
    <source>
        <dbReference type="Pfam" id="PF01070"/>
    </source>
</evidence>
<dbReference type="GO" id="GO:0004452">
    <property type="term" value="F:isopentenyl-diphosphate delta-isomerase activity"/>
    <property type="evidence" value="ECO:0007669"/>
    <property type="project" value="UniProtKB-UniRule"/>
</dbReference>
<comment type="caution">
    <text evidence="11">Lacks conserved residue(s) required for the propagation of feature annotation.</text>
</comment>
<comment type="cofactor">
    <cofactor evidence="11">
        <name>NADPH</name>
        <dbReference type="ChEBI" id="CHEBI:57783"/>
    </cofactor>
</comment>
<feature type="binding site" evidence="11">
    <location>
        <position position="188"/>
    </location>
    <ligand>
        <name>FMN</name>
        <dbReference type="ChEBI" id="CHEBI:58210"/>
    </ligand>
</feature>
<keyword evidence="4 11" id="KW-0288">FMN</keyword>
<protein>
    <recommendedName>
        <fullName evidence="11">Isopentenyl-diphosphate delta-isomerase</fullName>
        <shortName evidence="11">IPP isomerase</shortName>
        <ecNumber evidence="11">5.3.3.2</ecNumber>
    </recommendedName>
    <alternativeName>
        <fullName evidence="11">Isopentenyl diphosphate:dimethylallyl diphosphate isomerase</fullName>
    </alternativeName>
    <alternativeName>
        <fullName evidence="11">Isopentenyl pyrophosphate isomerase</fullName>
    </alternativeName>
    <alternativeName>
        <fullName evidence="11">Type 2 isopentenyl diphosphate isomerase</fullName>
        <shortName evidence="11">IDI-2</shortName>
    </alternativeName>
</protein>
<feature type="domain" description="FMN-dependent dehydrogenase" evidence="12">
    <location>
        <begin position="171"/>
        <end position="328"/>
    </location>
</feature>
<dbReference type="InterPro" id="IPR013785">
    <property type="entry name" value="Aldolase_TIM"/>
</dbReference>
<dbReference type="eggNOG" id="COG1304">
    <property type="taxonomic scope" value="Bacteria"/>
</dbReference>
<feature type="binding site" evidence="11">
    <location>
        <position position="218"/>
    </location>
    <ligand>
        <name>FMN</name>
        <dbReference type="ChEBI" id="CHEBI:58210"/>
    </ligand>
</feature>
<dbReference type="Pfam" id="PF01070">
    <property type="entry name" value="FMN_dh"/>
    <property type="match status" value="1"/>
</dbReference>
<evidence type="ECO:0000256" key="4">
    <source>
        <dbReference type="ARBA" id="ARBA00022643"/>
    </source>
</evidence>
<evidence type="ECO:0000256" key="2">
    <source>
        <dbReference type="ARBA" id="ARBA00022490"/>
    </source>
</evidence>
<comment type="cofactor">
    <cofactor evidence="1 11">
        <name>FMN</name>
        <dbReference type="ChEBI" id="CHEBI:58210"/>
    </cofactor>
</comment>
<keyword evidence="8 11" id="KW-0414">Isoprene biosynthesis</keyword>
<keyword evidence="2 11" id="KW-0963">Cytoplasm</keyword>
<dbReference type="PATRIC" id="fig|1117379.3.peg.1950"/>
<dbReference type="GO" id="GO:0010181">
    <property type="term" value="F:FMN binding"/>
    <property type="evidence" value="ECO:0007669"/>
    <property type="project" value="UniProtKB-UniRule"/>
</dbReference>
<evidence type="ECO:0000256" key="5">
    <source>
        <dbReference type="ARBA" id="ARBA00022723"/>
    </source>
</evidence>
<dbReference type="SMART" id="SM01240">
    <property type="entry name" value="IMPDH"/>
    <property type="match status" value="1"/>
</dbReference>
<evidence type="ECO:0000256" key="10">
    <source>
        <dbReference type="ARBA" id="ARBA00025810"/>
    </source>
</evidence>
<dbReference type="EMBL" id="AJLS01000055">
    <property type="protein sequence ID" value="EKN69618.1"/>
    <property type="molecule type" value="Genomic_DNA"/>
</dbReference>